<keyword evidence="6" id="KW-1185">Reference proteome</keyword>
<evidence type="ECO:0000256" key="3">
    <source>
        <dbReference type="ARBA" id="ARBA00023163"/>
    </source>
</evidence>
<keyword evidence="2" id="KW-0238">DNA-binding</keyword>
<dbReference type="PANTHER" id="PTHR44846:SF1">
    <property type="entry name" value="MANNOSYL-D-GLYCERATE TRANSPORT_METABOLISM SYSTEM REPRESSOR MNGR-RELATED"/>
    <property type="match status" value="1"/>
</dbReference>
<dbReference type="InterPro" id="IPR050679">
    <property type="entry name" value="Bact_HTH_transcr_reg"/>
</dbReference>
<sequence length="106" mass="12123">MSFYFHMAWVDRVLSYCNGFAEGWEECERRINSGELSPGERLPSKPDLAKEFEVSRPTLREALKMLQREGTLISKMGSALTDSLTKKPLRKRSCLTSSIDKERCCS</sequence>
<reference evidence="6" key="1">
    <citation type="journal article" date="2019" name="Int. J. Syst. Evol. Microbiol.">
        <title>The Global Catalogue of Microorganisms (GCM) 10K type strain sequencing project: providing services to taxonomists for standard genome sequencing and annotation.</title>
        <authorList>
            <consortium name="The Broad Institute Genomics Platform"/>
            <consortium name="The Broad Institute Genome Sequencing Center for Infectious Disease"/>
            <person name="Wu L."/>
            <person name="Ma J."/>
        </authorList>
    </citation>
    <scope>NUCLEOTIDE SEQUENCE [LARGE SCALE GENOMIC DNA]</scope>
    <source>
        <strain evidence="6">KCTC 12907</strain>
    </source>
</reference>
<dbReference type="RefSeq" id="WP_378044304.1">
    <property type="nucleotide sequence ID" value="NZ_JBHMDN010000004.1"/>
</dbReference>
<dbReference type="EMBL" id="JBHTAI010000021">
    <property type="protein sequence ID" value="MFC7152166.1"/>
    <property type="molecule type" value="Genomic_DNA"/>
</dbReference>
<dbReference type="SMART" id="SM00345">
    <property type="entry name" value="HTH_GNTR"/>
    <property type="match status" value="1"/>
</dbReference>
<evidence type="ECO:0000313" key="6">
    <source>
        <dbReference type="Proteomes" id="UP001596378"/>
    </source>
</evidence>
<dbReference type="PROSITE" id="PS50949">
    <property type="entry name" value="HTH_GNTR"/>
    <property type="match status" value="1"/>
</dbReference>
<accession>A0ABW2FG93</accession>
<dbReference type="InterPro" id="IPR036390">
    <property type="entry name" value="WH_DNA-bd_sf"/>
</dbReference>
<dbReference type="Pfam" id="PF00392">
    <property type="entry name" value="GntR"/>
    <property type="match status" value="1"/>
</dbReference>
<name>A0ABW2FG93_9BACL</name>
<keyword evidence="3" id="KW-0804">Transcription</keyword>
<evidence type="ECO:0000259" key="4">
    <source>
        <dbReference type="PROSITE" id="PS50949"/>
    </source>
</evidence>
<dbReference type="Proteomes" id="UP001596378">
    <property type="component" value="Unassembled WGS sequence"/>
</dbReference>
<dbReference type="SUPFAM" id="SSF46785">
    <property type="entry name" value="Winged helix' DNA-binding domain"/>
    <property type="match status" value="1"/>
</dbReference>
<dbReference type="InterPro" id="IPR036388">
    <property type="entry name" value="WH-like_DNA-bd_sf"/>
</dbReference>
<proteinExistence type="predicted"/>
<dbReference type="InterPro" id="IPR000524">
    <property type="entry name" value="Tscrpt_reg_HTH_GntR"/>
</dbReference>
<evidence type="ECO:0000256" key="2">
    <source>
        <dbReference type="ARBA" id="ARBA00023125"/>
    </source>
</evidence>
<dbReference type="CDD" id="cd07377">
    <property type="entry name" value="WHTH_GntR"/>
    <property type="match status" value="1"/>
</dbReference>
<keyword evidence="1" id="KW-0805">Transcription regulation</keyword>
<dbReference type="PANTHER" id="PTHR44846">
    <property type="entry name" value="MANNOSYL-D-GLYCERATE TRANSPORT/METABOLISM SYSTEM REPRESSOR MNGR-RELATED"/>
    <property type="match status" value="1"/>
</dbReference>
<dbReference type="PRINTS" id="PR00035">
    <property type="entry name" value="HTHGNTR"/>
</dbReference>
<evidence type="ECO:0000313" key="5">
    <source>
        <dbReference type="EMBL" id="MFC7152166.1"/>
    </source>
</evidence>
<protein>
    <submittedName>
        <fullName evidence="5">Winged helix-turn-helix domain-containing protein</fullName>
    </submittedName>
</protein>
<evidence type="ECO:0000256" key="1">
    <source>
        <dbReference type="ARBA" id="ARBA00023015"/>
    </source>
</evidence>
<comment type="caution">
    <text evidence="5">The sequence shown here is derived from an EMBL/GenBank/DDBJ whole genome shotgun (WGS) entry which is preliminary data.</text>
</comment>
<feature type="domain" description="HTH gntR-type" evidence="4">
    <location>
        <begin position="17"/>
        <end position="88"/>
    </location>
</feature>
<gene>
    <name evidence="5" type="ORF">ACFQMJ_26845</name>
</gene>
<dbReference type="Gene3D" id="1.10.10.10">
    <property type="entry name" value="Winged helix-like DNA-binding domain superfamily/Winged helix DNA-binding domain"/>
    <property type="match status" value="1"/>
</dbReference>
<organism evidence="5 6">
    <name type="scientific">Cohnella cellulosilytica</name>
    <dbReference type="NCBI Taxonomy" id="986710"/>
    <lineage>
        <taxon>Bacteria</taxon>
        <taxon>Bacillati</taxon>
        <taxon>Bacillota</taxon>
        <taxon>Bacilli</taxon>
        <taxon>Bacillales</taxon>
        <taxon>Paenibacillaceae</taxon>
        <taxon>Cohnella</taxon>
    </lineage>
</organism>